<reference evidence="1 2" key="1">
    <citation type="submission" date="2019-02" db="EMBL/GenBank/DDBJ databases">
        <title>Bacterial novel species Emticicia sp. 17J42-9 isolated from soil.</title>
        <authorList>
            <person name="Jung H.-Y."/>
        </authorList>
    </citation>
    <scope>NUCLEOTIDE SEQUENCE [LARGE SCALE GENOMIC DNA]</scope>
    <source>
        <strain evidence="1 2">17J42-9</strain>
    </source>
</reference>
<proteinExistence type="predicted"/>
<dbReference type="RefSeq" id="WP_130024322.1">
    <property type="nucleotide sequence ID" value="NZ_SEWF01000100.1"/>
</dbReference>
<dbReference type="Proteomes" id="UP000293162">
    <property type="component" value="Unassembled WGS sequence"/>
</dbReference>
<name>A0A4Q5LQW5_9BACT</name>
<protein>
    <recommendedName>
        <fullName evidence="3">DUF1330 domain-containing protein</fullName>
    </recommendedName>
</protein>
<accession>A0A4Q5LQW5</accession>
<organism evidence="1 2">
    <name type="scientific">Emticicia agri</name>
    <dbReference type="NCBI Taxonomy" id="2492393"/>
    <lineage>
        <taxon>Bacteria</taxon>
        <taxon>Pseudomonadati</taxon>
        <taxon>Bacteroidota</taxon>
        <taxon>Cytophagia</taxon>
        <taxon>Cytophagales</taxon>
        <taxon>Leadbetterellaceae</taxon>
        <taxon>Emticicia</taxon>
    </lineage>
</organism>
<keyword evidence="2" id="KW-1185">Reference proteome</keyword>
<dbReference type="EMBL" id="SEWF01000100">
    <property type="protein sequence ID" value="RYU91743.1"/>
    <property type="molecule type" value="Genomic_DNA"/>
</dbReference>
<dbReference type="AlphaFoldDB" id="A0A4Q5LQW5"/>
<sequence>MYLIEMLLPLTDNQKKVFKSEYFEQVQHRLTEKFGGLTAFTKNPAEGLWKKSKNTKPQHDEIIIFEVITDTFDKSWWQLYKEELKRIFQQKDIVIKVLPIELV</sequence>
<evidence type="ECO:0000313" key="1">
    <source>
        <dbReference type="EMBL" id="RYU91743.1"/>
    </source>
</evidence>
<comment type="caution">
    <text evidence="1">The sequence shown here is derived from an EMBL/GenBank/DDBJ whole genome shotgun (WGS) entry which is preliminary data.</text>
</comment>
<evidence type="ECO:0000313" key="2">
    <source>
        <dbReference type="Proteomes" id="UP000293162"/>
    </source>
</evidence>
<evidence type="ECO:0008006" key="3">
    <source>
        <dbReference type="Google" id="ProtNLM"/>
    </source>
</evidence>
<dbReference type="OrthoDB" id="5187599at2"/>
<gene>
    <name evidence="1" type="ORF">EWM59_27010</name>
</gene>